<evidence type="ECO:0000313" key="2">
    <source>
        <dbReference type="EMBL" id="EYF02679.1"/>
    </source>
</evidence>
<evidence type="ECO:0000259" key="1">
    <source>
        <dbReference type="Pfam" id="PF01863"/>
    </source>
</evidence>
<dbReference type="OrthoDB" id="5321643at2"/>
<dbReference type="PANTHER" id="PTHR30399">
    <property type="entry name" value="UNCHARACTERIZED PROTEIN YGJP"/>
    <property type="match status" value="1"/>
</dbReference>
<feature type="domain" description="YgjP-like metallopeptidase" evidence="1">
    <location>
        <begin position="27"/>
        <end position="250"/>
    </location>
</feature>
<dbReference type="eggNOG" id="COG1451">
    <property type="taxonomic scope" value="Bacteria"/>
</dbReference>
<dbReference type="GO" id="GO:0016787">
    <property type="term" value="F:hydrolase activity"/>
    <property type="evidence" value="ECO:0007669"/>
    <property type="project" value="UniProtKB-KW"/>
</dbReference>
<keyword evidence="2" id="KW-0378">Hydrolase</keyword>
<dbReference type="CDD" id="cd07344">
    <property type="entry name" value="M48_yhfN_like"/>
    <property type="match status" value="1"/>
</dbReference>
<keyword evidence="3" id="KW-1185">Reference proteome</keyword>
<dbReference type="InterPro" id="IPR002725">
    <property type="entry name" value="YgjP-like_metallopeptidase"/>
</dbReference>
<name>A0A017T0B2_9BACT</name>
<comment type="caution">
    <text evidence="2">The sequence shown here is derived from an EMBL/GenBank/DDBJ whole genome shotgun (WGS) entry which is preliminary data.</text>
</comment>
<dbReference type="AlphaFoldDB" id="A0A017T0B2"/>
<gene>
    <name evidence="2" type="ORF">CAP_6569</name>
</gene>
<organism evidence="2 3">
    <name type="scientific">Chondromyces apiculatus DSM 436</name>
    <dbReference type="NCBI Taxonomy" id="1192034"/>
    <lineage>
        <taxon>Bacteria</taxon>
        <taxon>Pseudomonadati</taxon>
        <taxon>Myxococcota</taxon>
        <taxon>Polyangia</taxon>
        <taxon>Polyangiales</taxon>
        <taxon>Polyangiaceae</taxon>
        <taxon>Chondromyces</taxon>
    </lineage>
</organism>
<accession>A0A017T0B2</accession>
<reference evidence="2 3" key="1">
    <citation type="submission" date="2013-05" db="EMBL/GenBank/DDBJ databases">
        <title>Genome assembly of Chondromyces apiculatus DSM 436.</title>
        <authorList>
            <person name="Sharma G."/>
            <person name="Khatri I."/>
            <person name="Kaur C."/>
            <person name="Mayilraj S."/>
            <person name="Subramanian S."/>
        </authorList>
    </citation>
    <scope>NUCLEOTIDE SEQUENCE [LARGE SCALE GENOMIC DNA]</scope>
    <source>
        <strain evidence="2 3">DSM 436</strain>
    </source>
</reference>
<dbReference type="STRING" id="1192034.CAP_6569"/>
<protein>
    <submittedName>
        <fullName evidence="2">Putative metal-dependent hydrolase</fullName>
    </submittedName>
</protein>
<evidence type="ECO:0000313" key="3">
    <source>
        <dbReference type="Proteomes" id="UP000019678"/>
    </source>
</evidence>
<dbReference type="RefSeq" id="WP_044247086.1">
    <property type="nucleotide sequence ID" value="NZ_ASRX01000056.1"/>
</dbReference>
<sequence length="257" mass="28677">MRGEEASAVTFGGSVIRYAIRRSGRRRTVAVAVDARGEVVLSAPADTAVSRLDGVVRAKGAWILEKVRGRRGTARALPAREMRSGETFLYLGRQVRLRVEAVGATEEARGKALGAGKARTALRAGHLVVEVDEALEGAARAEGVRKALVRWYRARARARLKERVARWAAAMGVEAPEVLIREQRKRWGSCDARGVVRLNWRVIQAPLPLVDYVVVHELVHLTHPEHTREFWAALGRVMPDYEMRREELKRLGAVLVW</sequence>
<dbReference type="EMBL" id="ASRX01000056">
    <property type="protein sequence ID" value="EYF02679.1"/>
    <property type="molecule type" value="Genomic_DNA"/>
</dbReference>
<dbReference type="Pfam" id="PF01863">
    <property type="entry name" value="YgjP-like"/>
    <property type="match status" value="1"/>
</dbReference>
<dbReference type="PANTHER" id="PTHR30399:SF1">
    <property type="entry name" value="UTP PYROPHOSPHATASE"/>
    <property type="match status" value="1"/>
</dbReference>
<dbReference type="InterPro" id="IPR053136">
    <property type="entry name" value="UTP_pyrophosphatase-like"/>
</dbReference>
<proteinExistence type="predicted"/>
<dbReference type="Proteomes" id="UP000019678">
    <property type="component" value="Unassembled WGS sequence"/>
</dbReference>
<dbReference type="Gene3D" id="3.30.2010.10">
    <property type="entry name" value="Metalloproteases ('zincins'), catalytic domain"/>
    <property type="match status" value="1"/>
</dbReference>